<keyword evidence="3" id="KW-0678">Repressor</keyword>
<keyword evidence="4" id="KW-1005">Bacterial flagellum biogenesis</keyword>
<dbReference type="NCBIfam" id="TIGR03824">
    <property type="entry name" value="FlgM_jcvi"/>
    <property type="match status" value="1"/>
</dbReference>
<dbReference type="Proteomes" id="UP000008152">
    <property type="component" value="Chromosome II"/>
</dbReference>
<dbReference type="PATRIC" id="fig|338187.25.peg.5287"/>
<dbReference type="InterPro" id="IPR007412">
    <property type="entry name" value="FlgM"/>
</dbReference>
<evidence type="ECO:0000256" key="1">
    <source>
        <dbReference type="ARBA" id="ARBA00005322"/>
    </source>
</evidence>
<dbReference type="InterPro" id="IPR031316">
    <property type="entry name" value="FlgM_C"/>
</dbReference>
<evidence type="ECO:0000313" key="11">
    <source>
        <dbReference type="EMBL" id="ABU72815.1"/>
    </source>
</evidence>
<dbReference type="Pfam" id="PF04316">
    <property type="entry name" value="FlgM"/>
    <property type="match status" value="1"/>
</dbReference>
<keyword evidence="5" id="KW-0805">Transcription regulation</keyword>
<evidence type="ECO:0000256" key="3">
    <source>
        <dbReference type="ARBA" id="ARBA00022491"/>
    </source>
</evidence>
<gene>
    <name evidence="11" type="ordered locus">VIBHAR_04907</name>
</gene>
<dbReference type="InterPro" id="IPR035890">
    <property type="entry name" value="Anti-sigma-28_factor_FlgM_sf"/>
</dbReference>
<dbReference type="KEGG" id="vha:VIBHAR_04907"/>
<keyword evidence="6" id="KW-0804">Transcription</keyword>
<comment type="similarity">
    <text evidence="1">Belongs to the FlgM family.</text>
</comment>
<evidence type="ECO:0000256" key="9">
    <source>
        <dbReference type="SAM" id="MobiDB-lite"/>
    </source>
</evidence>
<sequence>MMIEDNSMKIDKVAGGHVPQTKFQQASKKPVDTVAQSKINEPTFQANTAAIDRAQAEMKSLPDVDMVKVEQIRNALARGELNLDTQALSKAVMQFHTGHE</sequence>
<comment type="function">
    <text evidence="7">Responsible for the coupling of flagellin expression to flagellar assembly by preventing expression of the flagellin genes when a component of the middle class of proteins is defective. It negatively regulates flagellar genes by inhibiting the activity of FliA by directly binding to FliA.</text>
</comment>
<evidence type="ECO:0000256" key="2">
    <source>
        <dbReference type="ARBA" id="ARBA00017823"/>
    </source>
</evidence>
<feature type="domain" description="Anti-sigma-28 factor FlgM C-terminal" evidence="10">
    <location>
        <begin position="50"/>
        <end position="91"/>
    </location>
</feature>
<accession>A7N2Z7</accession>
<organism evidence="11 12">
    <name type="scientific">Vibrio campbellii (strain ATCC BAA-1116)</name>
    <dbReference type="NCBI Taxonomy" id="2902295"/>
    <lineage>
        <taxon>Bacteria</taxon>
        <taxon>Pseudomonadati</taxon>
        <taxon>Pseudomonadota</taxon>
        <taxon>Gammaproteobacteria</taxon>
        <taxon>Vibrionales</taxon>
        <taxon>Vibrionaceae</taxon>
        <taxon>Vibrio</taxon>
    </lineage>
</organism>
<feature type="region of interest" description="Disordered" evidence="9">
    <location>
        <begin position="1"/>
        <end position="34"/>
    </location>
</feature>
<protein>
    <recommendedName>
        <fullName evidence="2">Negative regulator of flagellin synthesis</fullName>
    </recommendedName>
    <alternativeName>
        <fullName evidence="8">Anti-sigma-28 factor</fullName>
    </alternativeName>
</protein>
<evidence type="ECO:0000256" key="6">
    <source>
        <dbReference type="ARBA" id="ARBA00023163"/>
    </source>
</evidence>
<dbReference type="AlphaFoldDB" id="A7N2Z7"/>
<evidence type="ECO:0000256" key="5">
    <source>
        <dbReference type="ARBA" id="ARBA00023015"/>
    </source>
</evidence>
<feature type="compositionally biased region" description="Basic and acidic residues" evidence="9">
    <location>
        <begin position="1"/>
        <end position="14"/>
    </location>
</feature>
<proteinExistence type="inferred from homology"/>
<evidence type="ECO:0000313" key="12">
    <source>
        <dbReference type="Proteomes" id="UP000008152"/>
    </source>
</evidence>
<dbReference type="GO" id="GO:0044781">
    <property type="term" value="P:bacterial-type flagellum organization"/>
    <property type="evidence" value="ECO:0007669"/>
    <property type="project" value="UniProtKB-KW"/>
</dbReference>
<evidence type="ECO:0000256" key="4">
    <source>
        <dbReference type="ARBA" id="ARBA00022795"/>
    </source>
</evidence>
<dbReference type="EMBL" id="CP000790">
    <property type="protein sequence ID" value="ABU72815.1"/>
    <property type="molecule type" value="Genomic_DNA"/>
</dbReference>
<evidence type="ECO:0000259" key="10">
    <source>
        <dbReference type="Pfam" id="PF04316"/>
    </source>
</evidence>
<evidence type="ECO:0000256" key="7">
    <source>
        <dbReference type="ARBA" id="ARBA00024739"/>
    </source>
</evidence>
<dbReference type="SUPFAM" id="SSF101498">
    <property type="entry name" value="Anti-sigma factor FlgM"/>
    <property type="match status" value="1"/>
</dbReference>
<dbReference type="GO" id="GO:0045892">
    <property type="term" value="P:negative regulation of DNA-templated transcription"/>
    <property type="evidence" value="ECO:0007669"/>
    <property type="project" value="InterPro"/>
</dbReference>
<reference evidence="11 12" key="1">
    <citation type="submission" date="2007-08" db="EMBL/GenBank/DDBJ databases">
        <authorList>
            <consortium name="The Vibrio harveyi Genome Sequencing Project"/>
            <person name="Bassler B."/>
            <person name="Clifton S.W."/>
            <person name="Fulton L."/>
            <person name="Delehaunty K."/>
            <person name="Fronick C."/>
            <person name="Harrison M."/>
            <person name="Markivic C."/>
            <person name="Fulton R."/>
            <person name="Tin-Wollam A.-M."/>
            <person name="Shah N."/>
            <person name="Pepin K."/>
            <person name="Nash W."/>
            <person name="Thiruvilangam P."/>
            <person name="Bhonagiri V."/>
            <person name="Waters C."/>
            <person name="Tu K.C."/>
            <person name="Irgon J."/>
            <person name="Wilson R.K."/>
        </authorList>
    </citation>
    <scope>NUCLEOTIDE SEQUENCE [LARGE SCALE GENOMIC DNA]</scope>
    <source>
        <strain evidence="12">ATCC BAA-1116 / BB120</strain>
    </source>
</reference>
<evidence type="ECO:0000256" key="8">
    <source>
        <dbReference type="ARBA" id="ARBA00030117"/>
    </source>
</evidence>
<name>A7N2Z7_VIBC1</name>